<dbReference type="AlphaFoldDB" id="A0ABD3HE56"/>
<comment type="caution">
    <text evidence="6">The sequence shown here is derived from an EMBL/GenBank/DDBJ whole genome shotgun (WGS) entry which is preliminary data.</text>
</comment>
<dbReference type="Gene3D" id="6.10.140.2220">
    <property type="match status" value="1"/>
</dbReference>
<evidence type="ECO:0000256" key="1">
    <source>
        <dbReference type="ARBA" id="ARBA00022723"/>
    </source>
</evidence>
<evidence type="ECO:0000256" key="3">
    <source>
        <dbReference type="ARBA" id="ARBA00022833"/>
    </source>
</evidence>
<accession>A0ABD3HE56</accession>
<evidence type="ECO:0000313" key="7">
    <source>
        <dbReference type="Proteomes" id="UP001633002"/>
    </source>
</evidence>
<organism evidence="6 7">
    <name type="scientific">Riccia sorocarpa</name>
    <dbReference type="NCBI Taxonomy" id="122646"/>
    <lineage>
        <taxon>Eukaryota</taxon>
        <taxon>Viridiplantae</taxon>
        <taxon>Streptophyta</taxon>
        <taxon>Embryophyta</taxon>
        <taxon>Marchantiophyta</taxon>
        <taxon>Marchantiopsida</taxon>
        <taxon>Marchantiidae</taxon>
        <taxon>Marchantiales</taxon>
        <taxon>Ricciaceae</taxon>
        <taxon>Riccia</taxon>
    </lineage>
</organism>
<dbReference type="Proteomes" id="UP001633002">
    <property type="component" value="Unassembled WGS sequence"/>
</dbReference>
<sequence>MSGSGSEEVRACAQCSRAGVKLRCKDCSSVYYCDRECQKKGWKVHKPICKRIVALEKEAAGGGDEAVKQLNFLKSKEGSAAARAMFKEEFIEEICARIMANRIEKLVESRVAEVLEDLEADAGSLYGLPKSLQEMIPVPENLEQNWHEGLSKEETYVRLIDSFRLRRDDEYTFNGDICEFYGGGSPMPGFKYYLKQAKQKKVLPTWWTGEDDMKVKNTAMTHKWANLNYAVEASDIKDHYTPLDRPFETQILRMLAHVIAGPVDEC</sequence>
<dbReference type="GO" id="GO:0008270">
    <property type="term" value="F:zinc ion binding"/>
    <property type="evidence" value="ECO:0007669"/>
    <property type="project" value="UniProtKB-KW"/>
</dbReference>
<reference evidence="6 7" key="1">
    <citation type="submission" date="2024-09" db="EMBL/GenBank/DDBJ databases">
        <title>Chromosome-scale assembly of Riccia sorocarpa.</title>
        <authorList>
            <person name="Paukszto L."/>
        </authorList>
    </citation>
    <scope>NUCLEOTIDE SEQUENCE [LARGE SCALE GENOMIC DNA]</scope>
    <source>
        <strain evidence="6">LP-2024</strain>
        <tissue evidence="6">Aerial parts of the thallus</tissue>
    </source>
</reference>
<keyword evidence="7" id="KW-1185">Reference proteome</keyword>
<evidence type="ECO:0000256" key="4">
    <source>
        <dbReference type="PROSITE-ProRule" id="PRU00134"/>
    </source>
</evidence>
<keyword evidence="3" id="KW-0862">Zinc</keyword>
<keyword evidence="1" id="KW-0479">Metal-binding</keyword>
<evidence type="ECO:0000313" key="6">
    <source>
        <dbReference type="EMBL" id="KAL3688449.1"/>
    </source>
</evidence>
<dbReference type="InterPro" id="IPR002893">
    <property type="entry name" value="Znf_MYND"/>
</dbReference>
<dbReference type="PROSITE" id="PS50865">
    <property type="entry name" value="ZF_MYND_2"/>
    <property type="match status" value="1"/>
</dbReference>
<name>A0ABD3HE56_9MARC</name>
<dbReference type="PROSITE" id="PS01360">
    <property type="entry name" value="ZF_MYND_1"/>
    <property type="match status" value="1"/>
</dbReference>
<gene>
    <name evidence="6" type="ORF">R1sor_014758</name>
</gene>
<protein>
    <recommendedName>
        <fullName evidence="5">MYND-type domain-containing protein</fullName>
    </recommendedName>
</protein>
<dbReference type="EMBL" id="JBJQOH010000004">
    <property type="protein sequence ID" value="KAL3688449.1"/>
    <property type="molecule type" value="Genomic_DNA"/>
</dbReference>
<proteinExistence type="predicted"/>
<dbReference type="Pfam" id="PF01753">
    <property type="entry name" value="zf-MYND"/>
    <property type="match status" value="1"/>
</dbReference>
<evidence type="ECO:0000256" key="2">
    <source>
        <dbReference type="ARBA" id="ARBA00022771"/>
    </source>
</evidence>
<dbReference type="SUPFAM" id="SSF144232">
    <property type="entry name" value="HIT/MYND zinc finger-like"/>
    <property type="match status" value="1"/>
</dbReference>
<feature type="domain" description="MYND-type" evidence="5">
    <location>
        <begin position="12"/>
        <end position="49"/>
    </location>
</feature>
<evidence type="ECO:0000259" key="5">
    <source>
        <dbReference type="PROSITE" id="PS50865"/>
    </source>
</evidence>
<keyword evidence="2 4" id="KW-0863">Zinc-finger</keyword>